<evidence type="ECO:0000256" key="3">
    <source>
        <dbReference type="SAM" id="Phobius"/>
    </source>
</evidence>
<proteinExistence type="predicted"/>
<keyword evidence="1" id="KW-0343">GTPase activation</keyword>
<keyword evidence="3" id="KW-1133">Transmembrane helix</keyword>
<dbReference type="AlphaFoldDB" id="A0A976FDD3"/>
<feature type="compositionally biased region" description="Basic residues" evidence="2">
    <location>
        <begin position="1"/>
        <end position="15"/>
    </location>
</feature>
<dbReference type="KEGG" id="blac:94344392"/>
<dbReference type="FunFam" id="1.10.472.80:FF:000100">
    <property type="entry name" value="TBC1 domain protein"/>
    <property type="match status" value="1"/>
</dbReference>
<feature type="domain" description="Rab-GAP TBC" evidence="4">
    <location>
        <begin position="76"/>
        <end position="270"/>
    </location>
</feature>
<dbReference type="EMBL" id="SHOA02000220">
    <property type="protein sequence ID" value="TDH64865.1"/>
    <property type="molecule type" value="Genomic_DNA"/>
</dbReference>
<name>A0A976FDD3_BRELC</name>
<organism evidence="5 6">
    <name type="scientific">Bremia lactucae</name>
    <name type="common">Lettuce downy mildew</name>
    <dbReference type="NCBI Taxonomy" id="4779"/>
    <lineage>
        <taxon>Eukaryota</taxon>
        <taxon>Sar</taxon>
        <taxon>Stramenopiles</taxon>
        <taxon>Oomycota</taxon>
        <taxon>Peronosporomycetes</taxon>
        <taxon>Peronosporales</taxon>
        <taxon>Peronosporaceae</taxon>
        <taxon>Bremia</taxon>
    </lineage>
</organism>
<feature type="transmembrane region" description="Helical" evidence="3">
    <location>
        <begin position="394"/>
        <end position="414"/>
    </location>
</feature>
<dbReference type="InterPro" id="IPR000195">
    <property type="entry name" value="Rab-GAP-TBC_dom"/>
</dbReference>
<dbReference type="SUPFAM" id="SSF47923">
    <property type="entry name" value="Ypt/Rab-GAP domain of gyp1p"/>
    <property type="match status" value="2"/>
</dbReference>
<dbReference type="Pfam" id="PF00566">
    <property type="entry name" value="RabGAP-TBC"/>
    <property type="match status" value="1"/>
</dbReference>
<evidence type="ECO:0000259" key="4">
    <source>
        <dbReference type="PROSITE" id="PS50086"/>
    </source>
</evidence>
<reference evidence="5 6" key="1">
    <citation type="journal article" date="2021" name="Genome Biol.">
        <title>AFLAP: assembly-free linkage analysis pipeline using k-mers from genome sequencing data.</title>
        <authorList>
            <person name="Fletcher K."/>
            <person name="Zhang L."/>
            <person name="Gil J."/>
            <person name="Han R."/>
            <person name="Cavanaugh K."/>
            <person name="Michelmore R."/>
        </authorList>
    </citation>
    <scope>NUCLEOTIDE SEQUENCE [LARGE SCALE GENOMIC DNA]</scope>
    <source>
        <strain evidence="5 6">SF5</strain>
    </source>
</reference>
<dbReference type="GO" id="GO:0006888">
    <property type="term" value="P:endoplasmic reticulum to Golgi vesicle-mediated transport"/>
    <property type="evidence" value="ECO:0007669"/>
    <property type="project" value="TreeGrafter"/>
</dbReference>
<sequence length="422" mass="48754">MGIKKRHGNDRRRVRGLPGQVPAARERRHVRQKEIELRAVIVHLRALKRDGNVAAVEDLDECFREVRRLAITPYGLTSNEFRRSLWPFLLGHYTLASSSVEDPKAFEKTYVTDHRDAEQLEKDVERSLWHYDVVQGLKESERYAKRRALTQVILTVLSANDDLFYFQGYHDIVSVFLLTLGYSTSTFHAVETVSQTYQREPMRSGFEIVMATTRLLFPLLDAADEQLFQHLRASSVEPYFALPWIITWFSHQLTRFGDVARLYDVFLVTHPLFSLYVSAGVVLEAREKILRCERDFGTMHGMLSNLPQSMNLEKVIARGLVLFHQLPPQQLIQQYELDAAMRIDSPNLYFQFPYKYQLWPSVATPILKDIPPLPSRRTRPNKALFYTKLGSRQISVIVTTVAVGFVAIVSAYLLRDRLGLRI</sequence>
<dbReference type="SMART" id="SM00164">
    <property type="entry name" value="TBC"/>
    <property type="match status" value="1"/>
</dbReference>
<dbReference type="GO" id="GO:0005789">
    <property type="term" value="C:endoplasmic reticulum membrane"/>
    <property type="evidence" value="ECO:0007669"/>
    <property type="project" value="TreeGrafter"/>
</dbReference>
<gene>
    <name evidence="5" type="ORF">CCR75_000614</name>
</gene>
<evidence type="ECO:0000256" key="2">
    <source>
        <dbReference type="SAM" id="MobiDB-lite"/>
    </source>
</evidence>
<feature type="region of interest" description="Disordered" evidence="2">
    <location>
        <begin position="1"/>
        <end position="25"/>
    </location>
</feature>
<evidence type="ECO:0000313" key="6">
    <source>
        <dbReference type="Proteomes" id="UP000294530"/>
    </source>
</evidence>
<keyword evidence="3" id="KW-0812">Transmembrane</keyword>
<accession>A0A976FDD3</accession>
<dbReference type="RefSeq" id="XP_067814364.1">
    <property type="nucleotide sequence ID" value="XM_067958721.1"/>
</dbReference>
<dbReference type="PANTHER" id="PTHR20913">
    <property type="entry name" value="TBC1 DOMAIN FAMILY MEMBER 20/GTPASE"/>
    <property type="match status" value="1"/>
</dbReference>
<dbReference type="OrthoDB" id="206700at2759"/>
<keyword evidence="3" id="KW-0472">Membrane</keyword>
<evidence type="ECO:0000256" key="1">
    <source>
        <dbReference type="ARBA" id="ARBA00022468"/>
    </source>
</evidence>
<dbReference type="Gene3D" id="1.10.8.1310">
    <property type="match status" value="1"/>
</dbReference>
<dbReference type="PANTHER" id="PTHR20913:SF7">
    <property type="entry name" value="RE60063P"/>
    <property type="match status" value="1"/>
</dbReference>
<dbReference type="PROSITE" id="PS50086">
    <property type="entry name" value="TBC_RABGAP"/>
    <property type="match status" value="1"/>
</dbReference>
<protein>
    <recommendedName>
        <fullName evidence="4">Rab-GAP TBC domain-containing protein</fullName>
    </recommendedName>
</protein>
<dbReference type="InterPro" id="IPR035969">
    <property type="entry name" value="Rab-GAP_TBC_sf"/>
</dbReference>
<dbReference type="InterPro" id="IPR045913">
    <property type="entry name" value="TBC20/Gyp8-like"/>
</dbReference>
<comment type="caution">
    <text evidence="5">The sequence shown here is derived from an EMBL/GenBank/DDBJ whole genome shotgun (WGS) entry which is preliminary data.</text>
</comment>
<dbReference type="Proteomes" id="UP000294530">
    <property type="component" value="Unassembled WGS sequence"/>
</dbReference>
<dbReference type="Gene3D" id="1.10.472.80">
    <property type="entry name" value="Ypt/Rab-GAP domain of gyp1p, domain 3"/>
    <property type="match status" value="1"/>
</dbReference>
<dbReference type="GO" id="GO:0005096">
    <property type="term" value="F:GTPase activator activity"/>
    <property type="evidence" value="ECO:0007669"/>
    <property type="project" value="UniProtKB-KW"/>
</dbReference>
<keyword evidence="6" id="KW-1185">Reference proteome</keyword>
<evidence type="ECO:0000313" key="5">
    <source>
        <dbReference type="EMBL" id="TDH64865.1"/>
    </source>
</evidence>
<dbReference type="GeneID" id="94344392"/>